<sequence length="166" mass="18554">MMPRLSKVFLPLIGSSVAGCFVRFLGSDRSTTPELILLFFLLLLSLTLVSRSTKRKRSVILLFLIFFISFFFYFLRIYLLSRLDVLLADLFSFVLVLSVGGGQGLPLPGPSNSSSEDLFGLQVLSEPWPPTHNIALESSMINRILAMENTNSIFLMDKDRGSIGQK</sequence>
<gene>
    <name evidence="2 5" type="primary">orf166b</name>
    <name evidence="5" type="ORF">NitaMp139</name>
</gene>
<feature type="transmembrane region" description="Helical" evidence="1">
    <location>
        <begin position="35"/>
        <end position="52"/>
    </location>
</feature>
<name>Q5M9T6_TOBAC</name>
<feature type="transmembrane region" description="Helical" evidence="1">
    <location>
        <begin position="59"/>
        <end position="79"/>
    </location>
</feature>
<evidence type="ECO:0000256" key="1">
    <source>
        <dbReference type="SAM" id="Phobius"/>
    </source>
</evidence>
<keyword evidence="2 5" id="KW-0496">Mitochondrion</keyword>
<keyword evidence="4" id="KW-1185">Reference proteome</keyword>
<proteinExistence type="predicted"/>
<dbReference type="PaxDb" id="4097-Q5M9T6"/>
<evidence type="ECO:0000313" key="3">
    <source>
        <dbReference type="Proteomes" id="UP000084051"/>
    </source>
</evidence>
<keyword evidence="1" id="KW-1133">Transmembrane helix</keyword>
<evidence type="ECO:0000313" key="4">
    <source>
        <dbReference type="Proteomes" id="UP000790787"/>
    </source>
</evidence>
<organism evidence="2">
    <name type="scientific">Nicotiana tabacum</name>
    <name type="common">Common tobacco</name>
    <dbReference type="NCBI Taxonomy" id="4097"/>
    <lineage>
        <taxon>Eukaryota</taxon>
        <taxon>Viridiplantae</taxon>
        <taxon>Streptophyta</taxon>
        <taxon>Embryophyta</taxon>
        <taxon>Tracheophyta</taxon>
        <taxon>Spermatophyta</taxon>
        <taxon>Magnoliopsida</taxon>
        <taxon>eudicotyledons</taxon>
        <taxon>Gunneridae</taxon>
        <taxon>Pentapetalae</taxon>
        <taxon>asterids</taxon>
        <taxon>lamiids</taxon>
        <taxon>Solanales</taxon>
        <taxon>Solanaceae</taxon>
        <taxon>Nicotianoideae</taxon>
        <taxon>Nicotianeae</taxon>
        <taxon>Nicotiana</taxon>
    </lineage>
</organism>
<dbReference type="OMA" id="ESSMINR"/>
<keyword evidence="1" id="KW-0812">Transmembrane</keyword>
<evidence type="ECO:0000313" key="2">
    <source>
        <dbReference type="EMBL" id="BAD83542.1"/>
    </source>
</evidence>
<dbReference type="Proteomes" id="UP000790787">
    <property type="component" value="Mitochondrion MT"/>
</dbReference>
<accession>Q5M9T6</accession>
<keyword evidence="1" id="KW-0472">Membrane</keyword>
<dbReference type="RefSeq" id="YP_173476.1">
    <property type="nucleotide sequence ID" value="NC_006581.1"/>
</dbReference>
<reference evidence="2 3" key="2">
    <citation type="journal article" date="2005" name="Mol. Genet. Genomics">
        <title>The complete nucleotide sequence and multipartite organization of the tobacco mitochondrial genome: comparative analysis of mitochondrial genomes in higher plants.</title>
        <authorList>
            <person name="Sugiyama Y."/>
            <person name="Watase Y."/>
            <person name="Nagase M."/>
            <person name="Makita N."/>
            <person name="Yagura S."/>
            <person name="Hirai A."/>
            <person name="Sugiura M."/>
        </authorList>
    </citation>
    <scope>NUCLEOTIDE SEQUENCE</scope>
    <source>
        <strain evidence="3">cv. TN90</strain>
        <tissue evidence="2 5">Leaf</tissue>
    </source>
</reference>
<dbReference type="AlphaFoldDB" id="Q5M9T6"/>
<dbReference type="OrthoDB" id="912990at2759"/>
<dbReference type="KEGG" id="nta:3205201"/>
<reference evidence="5" key="3">
    <citation type="submission" date="2025-04" db="UniProtKB">
        <authorList>
            <consortium name="RefSeq"/>
        </authorList>
    </citation>
    <scope>IDENTIFICATION</scope>
    <source>
        <tissue evidence="5">Leaf</tissue>
    </source>
</reference>
<dbReference type="GeneID" id="3205201"/>
<dbReference type="EMBL" id="BA000042">
    <property type="protein sequence ID" value="BAD83542.1"/>
    <property type="molecule type" value="Genomic_DNA"/>
</dbReference>
<protein>
    <submittedName>
        <fullName evidence="2 5">Uncharacterized protein</fullName>
    </submittedName>
</protein>
<dbReference type="PROSITE" id="PS51257">
    <property type="entry name" value="PROKAR_LIPOPROTEIN"/>
    <property type="match status" value="1"/>
</dbReference>
<geneLocation type="mitochondrion" evidence="2 5"/>
<evidence type="ECO:0000313" key="5">
    <source>
        <dbReference type="RefSeq" id="YP_173476.1"/>
    </source>
</evidence>
<reference evidence="5" key="1">
    <citation type="submission" date="2004-12" db="EMBL/GenBank/DDBJ databases">
        <authorList>
            <consortium name="NCBI Genome Project"/>
        </authorList>
    </citation>
    <scope>NUCLEOTIDE SEQUENCE</scope>
    <source>
        <tissue evidence="5">Leaf</tissue>
    </source>
</reference>